<protein>
    <recommendedName>
        <fullName evidence="2">Adenosylcobalamin/alpha-ribazole phosphatase</fullName>
    </recommendedName>
</protein>
<proteinExistence type="predicted"/>
<dbReference type="AlphaFoldDB" id="A0A645CZ15"/>
<name>A0A645CZ15_9ZZZZ</name>
<dbReference type="Pfam" id="PF00300">
    <property type="entry name" value="His_Phos_1"/>
    <property type="match status" value="1"/>
</dbReference>
<evidence type="ECO:0008006" key="2">
    <source>
        <dbReference type="Google" id="ProtNLM"/>
    </source>
</evidence>
<reference evidence="1" key="1">
    <citation type="submission" date="2019-08" db="EMBL/GenBank/DDBJ databases">
        <authorList>
            <person name="Kucharzyk K."/>
            <person name="Murdoch R.W."/>
            <person name="Higgins S."/>
            <person name="Loffler F."/>
        </authorList>
    </citation>
    <scope>NUCLEOTIDE SEQUENCE</scope>
</reference>
<dbReference type="InterPro" id="IPR013078">
    <property type="entry name" value="His_Pase_superF_clade-1"/>
</dbReference>
<dbReference type="SUPFAM" id="SSF53254">
    <property type="entry name" value="Phosphoglycerate mutase-like"/>
    <property type="match status" value="1"/>
</dbReference>
<gene>
    <name evidence="1" type="ORF">SDC9_129156</name>
</gene>
<dbReference type="InterPro" id="IPR029033">
    <property type="entry name" value="His_PPase_superfam"/>
</dbReference>
<organism evidence="1">
    <name type="scientific">bioreactor metagenome</name>
    <dbReference type="NCBI Taxonomy" id="1076179"/>
    <lineage>
        <taxon>unclassified sequences</taxon>
        <taxon>metagenomes</taxon>
        <taxon>ecological metagenomes</taxon>
    </lineage>
</organism>
<dbReference type="EMBL" id="VSSQ01031274">
    <property type="protein sequence ID" value="MPM82098.1"/>
    <property type="molecule type" value="Genomic_DNA"/>
</dbReference>
<evidence type="ECO:0000313" key="1">
    <source>
        <dbReference type="EMBL" id="MPM82098.1"/>
    </source>
</evidence>
<sequence>MKRCVTLAQSLSRSVIVDERIREFDFGEWEHKAWNDIYALETGKKWFNDYVNTSCPQGESFRMMLRRVDKFLGQLPDTDENILIVTHAGIIRAFLILIEDYTINEAFDTPVAYGEVITIEKKKRDTTK</sequence>
<comment type="caution">
    <text evidence="1">The sequence shown here is derived from an EMBL/GenBank/DDBJ whole genome shotgun (WGS) entry which is preliminary data.</text>
</comment>
<dbReference type="Gene3D" id="3.40.50.1240">
    <property type="entry name" value="Phosphoglycerate mutase-like"/>
    <property type="match status" value="1"/>
</dbReference>
<accession>A0A645CZ15</accession>